<dbReference type="InterPro" id="IPR056601">
    <property type="entry name" value="Galaxin_dom"/>
</dbReference>
<feature type="domain" description="Galaxin-like repeats" evidence="2">
    <location>
        <begin position="198"/>
        <end position="254"/>
    </location>
</feature>
<gene>
    <name evidence="3" type="ORF">EGW08_016275</name>
</gene>
<dbReference type="AlphaFoldDB" id="A0A433T331"/>
<feature type="compositionally biased region" description="Polar residues" evidence="1">
    <location>
        <begin position="41"/>
        <end position="60"/>
    </location>
</feature>
<feature type="compositionally biased region" description="Basic and acidic residues" evidence="1">
    <location>
        <begin position="186"/>
        <end position="196"/>
    </location>
</feature>
<name>A0A433T331_ELYCH</name>
<feature type="compositionally biased region" description="Basic and acidic residues" evidence="1">
    <location>
        <begin position="159"/>
        <end position="168"/>
    </location>
</feature>
<evidence type="ECO:0000256" key="1">
    <source>
        <dbReference type="SAM" id="MobiDB-lite"/>
    </source>
</evidence>
<protein>
    <recommendedName>
        <fullName evidence="2">Galaxin-like repeats domain-containing protein</fullName>
    </recommendedName>
</protein>
<feature type="region of interest" description="Disordered" evidence="1">
    <location>
        <begin position="1"/>
        <end position="201"/>
    </location>
</feature>
<dbReference type="EMBL" id="RQTK01000696">
    <property type="protein sequence ID" value="RUS75968.1"/>
    <property type="molecule type" value="Genomic_DNA"/>
</dbReference>
<keyword evidence="4" id="KW-1185">Reference proteome</keyword>
<evidence type="ECO:0000259" key="2">
    <source>
        <dbReference type="Pfam" id="PF24748"/>
    </source>
</evidence>
<feature type="compositionally biased region" description="Polar residues" evidence="1">
    <location>
        <begin position="13"/>
        <end position="23"/>
    </location>
</feature>
<proteinExistence type="predicted"/>
<sequence>APLKSPFTPPPSGASNLGKNFQPKNVHARPRRPQDYRSRVVQRTTSGVPKDGNTQRSGSPVSREGKTQRTGGTEVTSTPKRKVVQQRSSGAPKPVGSPFRPPVQTEWRKDQRSNPPAQPLQEPALPERIRPSPPPNGRGGNQEKAPRRVTGPGTTLETSHQESRDMHESAPGVTPWTRYTARPKVRGQEEPNDTRSGRCGNLSYSPRSQICCQGRVQRRQGMTPACCGQQSFDSAYSKCCAGVVSLRTSQQADCP</sequence>
<dbReference type="Pfam" id="PF24748">
    <property type="entry name" value="Galaxin_repeat"/>
    <property type="match status" value="1"/>
</dbReference>
<reference evidence="3 4" key="1">
    <citation type="submission" date="2019-01" db="EMBL/GenBank/DDBJ databases">
        <title>A draft genome assembly of the solar-powered sea slug Elysia chlorotica.</title>
        <authorList>
            <person name="Cai H."/>
            <person name="Li Q."/>
            <person name="Fang X."/>
            <person name="Li J."/>
            <person name="Curtis N.E."/>
            <person name="Altenburger A."/>
            <person name="Shibata T."/>
            <person name="Feng M."/>
            <person name="Maeda T."/>
            <person name="Schwartz J.A."/>
            <person name="Shigenobu S."/>
            <person name="Lundholm N."/>
            <person name="Nishiyama T."/>
            <person name="Yang H."/>
            <person name="Hasebe M."/>
            <person name="Li S."/>
            <person name="Pierce S.K."/>
            <person name="Wang J."/>
        </authorList>
    </citation>
    <scope>NUCLEOTIDE SEQUENCE [LARGE SCALE GENOMIC DNA]</scope>
    <source>
        <strain evidence="3">EC2010</strain>
        <tissue evidence="3">Whole organism of an adult</tissue>
    </source>
</reference>
<evidence type="ECO:0000313" key="3">
    <source>
        <dbReference type="EMBL" id="RUS75968.1"/>
    </source>
</evidence>
<organism evidence="3 4">
    <name type="scientific">Elysia chlorotica</name>
    <name type="common">Eastern emerald elysia</name>
    <name type="synonym">Sea slug</name>
    <dbReference type="NCBI Taxonomy" id="188477"/>
    <lineage>
        <taxon>Eukaryota</taxon>
        <taxon>Metazoa</taxon>
        <taxon>Spiralia</taxon>
        <taxon>Lophotrochozoa</taxon>
        <taxon>Mollusca</taxon>
        <taxon>Gastropoda</taxon>
        <taxon>Heterobranchia</taxon>
        <taxon>Euthyneura</taxon>
        <taxon>Panpulmonata</taxon>
        <taxon>Sacoglossa</taxon>
        <taxon>Placobranchoidea</taxon>
        <taxon>Plakobranchidae</taxon>
        <taxon>Elysia</taxon>
    </lineage>
</organism>
<feature type="non-terminal residue" evidence="3">
    <location>
        <position position="1"/>
    </location>
</feature>
<dbReference type="Proteomes" id="UP000271974">
    <property type="component" value="Unassembled WGS sequence"/>
</dbReference>
<dbReference type="OrthoDB" id="5980437at2759"/>
<feature type="compositionally biased region" description="Polar residues" evidence="1">
    <location>
        <begin position="68"/>
        <end position="78"/>
    </location>
</feature>
<accession>A0A433T331</accession>
<comment type="caution">
    <text evidence="3">The sequence shown here is derived from an EMBL/GenBank/DDBJ whole genome shotgun (WGS) entry which is preliminary data.</text>
</comment>
<evidence type="ECO:0000313" key="4">
    <source>
        <dbReference type="Proteomes" id="UP000271974"/>
    </source>
</evidence>